<dbReference type="Gene3D" id="1.25.40.20">
    <property type="entry name" value="Ankyrin repeat-containing domain"/>
    <property type="match status" value="3"/>
</dbReference>
<protein>
    <submittedName>
        <fullName evidence="5">Ankyrin repeat protein</fullName>
    </submittedName>
</protein>
<dbReference type="EMBL" id="LN902847">
    <property type="protein sequence ID" value="CDS36609.1"/>
    <property type="molecule type" value="Genomic_DNA"/>
</dbReference>
<accession>A0A068Y3B0</accession>
<gene>
    <name evidence="5" type="ORF">EmuJ_000374400</name>
</gene>
<reference evidence="5" key="1">
    <citation type="journal article" date="2013" name="Nature">
        <title>The genomes of four tapeworm species reveal adaptations to parasitism.</title>
        <authorList>
            <person name="Tsai I.J."/>
            <person name="Zarowiecki M."/>
            <person name="Holroyd N."/>
            <person name="Garciarrubio A."/>
            <person name="Sanchez-Flores A."/>
            <person name="Brooks K.L."/>
            <person name="Tracey A."/>
            <person name="Bobes R.J."/>
            <person name="Fragoso G."/>
            <person name="Sciutto E."/>
            <person name="Aslett M."/>
            <person name="Beasley H."/>
            <person name="Bennett H.M."/>
            <person name="Cai J."/>
            <person name="Camicia F."/>
            <person name="Clark R."/>
            <person name="Cucher M."/>
            <person name="De Silva N."/>
            <person name="Day T.A."/>
            <person name="Deplazes P."/>
            <person name="Estrada K."/>
            <person name="Fernandez C."/>
            <person name="Holland P.W."/>
            <person name="Hou J."/>
            <person name="Hu S."/>
            <person name="Huckvale T."/>
            <person name="Hung S.S."/>
            <person name="Kamenetzky L."/>
            <person name="Keane J.A."/>
            <person name="Kiss F."/>
            <person name="Koziol U."/>
            <person name="Lambert O."/>
            <person name="Liu K."/>
            <person name="Luo X."/>
            <person name="Luo Y."/>
            <person name="Macchiaroli N."/>
            <person name="Nichol S."/>
            <person name="Paps J."/>
            <person name="Parkinson J."/>
            <person name="Pouchkina-Stantcheva N."/>
            <person name="Riddiford N."/>
            <person name="Rosenzvit M."/>
            <person name="Salinas G."/>
            <person name="Wasmuth J.D."/>
            <person name="Zamanian M."/>
            <person name="Zheng Y."/>
            <person name="Cai X."/>
            <person name="Soberon X."/>
            <person name="Olson P.D."/>
            <person name="Laclette J.P."/>
            <person name="Brehm K."/>
            <person name="Berriman M."/>
            <person name="Garciarrubio A."/>
            <person name="Bobes R.J."/>
            <person name="Fragoso G."/>
            <person name="Sanchez-Flores A."/>
            <person name="Estrada K."/>
            <person name="Cevallos M.A."/>
            <person name="Morett E."/>
            <person name="Gonzalez V."/>
            <person name="Portillo T."/>
            <person name="Ochoa-Leyva A."/>
            <person name="Jose M.V."/>
            <person name="Sciutto E."/>
            <person name="Landa A."/>
            <person name="Jimenez L."/>
            <person name="Valdes V."/>
            <person name="Carrero J.C."/>
            <person name="Larralde C."/>
            <person name="Morales-Montor J."/>
            <person name="Limon-Lason J."/>
            <person name="Soberon X."/>
            <person name="Laclette J.P."/>
        </authorList>
    </citation>
    <scope>NUCLEOTIDE SEQUENCE [LARGE SCALE GENOMIC DNA]</scope>
</reference>
<feature type="repeat" description="ANK" evidence="3">
    <location>
        <begin position="85"/>
        <end position="117"/>
    </location>
</feature>
<dbReference type="Proteomes" id="UP000017246">
    <property type="component" value="Unassembled WGS sequence"/>
</dbReference>
<dbReference type="AlphaFoldDB" id="A0A068Y3B0"/>
<dbReference type="SUPFAM" id="SSF48403">
    <property type="entry name" value="Ankyrin repeat"/>
    <property type="match status" value="1"/>
</dbReference>
<feature type="repeat" description="ANK" evidence="3">
    <location>
        <begin position="52"/>
        <end position="84"/>
    </location>
</feature>
<dbReference type="eggNOG" id="KOG4177">
    <property type="taxonomic scope" value="Eukaryota"/>
</dbReference>
<keyword evidence="2 3" id="KW-0040">ANK repeat</keyword>
<dbReference type="PANTHER" id="PTHR24198:SF165">
    <property type="entry name" value="ANKYRIN REPEAT-CONTAINING PROTEIN-RELATED"/>
    <property type="match status" value="1"/>
</dbReference>
<proteinExistence type="predicted"/>
<reference evidence="5" key="2">
    <citation type="submission" date="2015-11" db="EMBL/GenBank/DDBJ databases">
        <authorList>
            <person name="Zhang Y."/>
            <person name="Guo Z."/>
        </authorList>
    </citation>
    <scope>NUCLEOTIDE SEQUENCE</scope>
</reference>
<evidence type="ECO:0000256" key="1">
    <source>
        <dbReference type="ARBA" id="ARBA00022737"/>
    </source>
</evidence>
<dbReference type="PROSITE" id="PS50088">
    <property type="entry name" value="ANK_REPEAT"/>
    <property type="match status" value="4"/>
</dbReference>
<dbReference type="OMA" id="PNTHIED"/>
<dbReference type="OrthoDB" id="7464126at2759"/>
<feature type="repeat" description="ANK" evidence="3">
    <location>
        <begin position="210"/>
        <end position="242"/>
    </location>
</feature>
<sequence length="300" mass="32703">MSNSTEKQATAGPSGGDAIKITLSQAVDNNMISVAKQLLEKGADPNVHEEDPTTTPLIKATRMGYVEMMELLIENGAYPYLCDHEGDTPLHWAARNGNLAAVIVLCRCDSTTYVENMNRRTPLMEARKHGHPEIVQYLVCQDSNEEVPSADGRESRLAATSPAKRQTFGGASGGDINKFSLSQAVDDNMLSVAGRLLEKGADPNTHIEDPTTTPLIEATKRGNIEMMELLIKNGAHAYLTDHSGNTPLHWAARNGNMAAVTVLCRSNGTIDVENMCRQTPLMEAFTHGHPEIVQYLLHQN</sequence>
<evidence type="ECO:0000313" key="5">
    <source>
        <dbReference type="EMBL" id="CDS36609.1"/>
    </source>
</evidence>
<evidence type="ECO:0000256" key="3">
    <source>
        <dbReference type="PROSITE-ProRule" id="PRU00023"/>
    </source>
</evidence>
<evidence type="ECO:0000313" key="6">
    <source>
        <dbReference type="Proteomes" id="UP000017246"/>
    </source>
</evidence>
<name>A0A068Y3B0_ECHMU</name>
<keyword evidence="1" id="KW-0677">Repeat</keyword>
<organism evidence="5 6">
    <name type="scientific">Echinococcus multilocularis</name>
    <name type="common">Fox tapeworm</name>
    <dbReference type="NCBI Taxonomy" id="6211"/>
    <lineage>
        <taxon>Eukaryota</taxon>
        <taxon>Metazoa</taxon>
        <taxon>Spiralia</taxon>
        <taxon>Lophotrochozoa</taxon>
        <taxon>Platyhelminthes</taxon>
        <taxon>Cestoda</taxon>
        <taxon>Eucestoda</taxon>
        <taxon>Cyclophyllidea</taxon>
        <taxon>Taeniidae</taxon>
        <taxon>Echinococcus</taxon>
    </lineage>
</organism>
<dbReference type="STRING" id="6211.A0A068Y3B0"/>
<dbReference type="Pfam" id="PF12796">
    <property type="entry name" value="Ank_2"/>
    <property type="match status" value="2"/>
</dbReference>
<dbReference type="PANTHER" id="PTHR24198">
    <property type="entry name" value="ANKYRIN REPEAT AND PROTEIN KINASE DOMAIN-CONTAINING PROTEIN"/>
    <property type="match status" value="1"/>
</dbReference>
<dbReference type="PRINTS" id="PR01415">
    <property type="entry name" value="ANKYRIN"/>
</dbReference>
<dbReference type="InterPro" id="IPR002110">
    <property type="entry name" value="Ankyrin_rpt"/>
</dbReference>
<dbReference type="InterPro" id="IPR036770">
    <property type="entry name" value="Ankyrin_rpt-contain_sf"/>
</dbReference>
<evidence type="ECO:0000256" key="2">
    <source>
        <dbReference type="ARBA" id="ARBA00023043"/>
    </source>
</evidence>
<keyword evidence="6" id="KW-1185">Reference proteome</keyword>
<feature type="repeat" description="ANK" evidence="3">
    <location>
        <begin position="243"/>
        <end position="275"/>
    </location>
</feature>
<dbReference type="SMART" id="SM00248">
    <property type="entry name" value="ANK"/>
    <property type="match status" value="7"/>
</dbReference>
<dbReference type="PROSITE" id="PS50297">
    <property type="entry name" value="ANK_REP_REGION"/>
    <property type="match status" value="3"/>
</dbReference>
<evidence type="ECO:0000256" key="4">
    <source>
        <dbReference type="SAM" id="MobiDB-lite"/>
    </source>
</evidence>
<dbReference type="Pfam" id="PF00023">
    <property type="entry name" value="Ank"/>
    <property type="match status" value="2"/>
</dbReference>
<feature type="region of interest" description="Disordered" evidence="4">
    <location>
        <begin position="146"/>
        <end position="169"/>
    </location>
</feature>